<dbReference type="Pfam" id="PF12833">
    <property type="entry name" value="HTH_18"/>
    <property type="match status" value="1"/>
</dbReference>
<feature type="domain" description="HTH araC/xylS-type" evidence="4">
    <location>
        <begin position="173"/>
        <end position="275"/>
    </location>
</feature>
<dbReference type="PROSITE" id="PS01124">
    <property type="entry name" value="HTH_ARAC_FAMILY_2"/>
    <property type="match status" value="1"/>
</dbReference>
<proteinExistence type="predicted"/>
<organism evidence="5 6">
    <name type="scientific">Paenibacillus roseopurpureus</name>
    <dbReference type="NCBI Taxonomy" id="2918901"/>
    <lineage>
        <taxon>Bacteria</taxon>
        <taxon>Bacillati</taxon>
        <taxon>Bacillota</taxon>
        <taxon>Bacilli</taxon>
        <taxon>Bacillales</taxon>
        <taxon>Paenibacillaceae</taxon>
        <taxon>Paenibacillus</taxon>
    </lineage>
</organism>
<dbReference type="InterPro" id="IPR003313">
    <property type="entry name" value="AraC-bd"/>
</dbReference>
<keyword evidence="6" id="KW-1185">Reference proteome</keyword>
<dbReference type="PANTHER" id="PTHR43280">
    <property type="entry name" value="ARAC-FAMILY TRANSCRIPTIONAL REGULATOR"/>
    <property type="match status" value="1"/>
</dbReference>
<dbReference type="PANTHER" id="PTHR43280:SF2">
    <property type="entry name" value="HTH-TYPE TRANSCRIPTIONAL REGULATOR EXSA"/>
    <property type="match status" value="1"/>
</dbReference>
<dbReference type="GO" id="GO:0043565">
    <property type="term" value="F:sequence-specific DNA binding"/>
    <property type="evidence" value="ECO:0007669"/>
    <property type="project" value="InterPro"/>
</dbReference>
<gene>
    <name evidence="5" type="ORF">MJB10_17735</name>
</gene>
<evidence type="ECO:0000256" key="1">
    <source>
        <dbReference type="ARBA" id="ARBA00023015"/>
    </source>
</evidence>
<dbReference type="InterPro" id="IPR037923">
    <property type="entry name" value="HTH-like"/>
</dbReference>
<reference evidence="5" key="1">
    <citation type="submission" date="2022-02" db="EMBL/GenBank/DDBJ databases">
        <title>Paenibacillus sp. MBLB1832 Whole Genome Shotgun Sequencing.</title>
        <authorList>
            <person name="Hwang C.Y."/>
            <person name="Cho E.-S."/>
            <person name="Seo M.-J."/>
        </authorList>
    </citation>
    <scope>NUCLEOTIDE SEQUENCE</scope>
    <source>
        <strain evidence="5">MBLB1832</strain>
    </source>
</reference>
<name>A0AA96RIL8_9BACL</name>
<dbReference type="AlphaFoldDB" id="A0AA96RIL8"/>
<dbReference type="KEGG" id="proo:MJB10_17735"/>
<accession>A0AA96RIL8</accession>
<dbReference type="PRINTS" id="PR00032">
    <property type="entry name" value="HTHARAC"/>
</dbReference>
<keyword evidence="1" id="KW-0805">Transcription regulation</keyword>
<keyword evidence="2" id="KW-0238">DNA-binding</keyword>
<dbReference type="SUPFAM" id="SSF51215">
    <property type="entry name" value="Regulatory protein AraC"/>
    <property type="match status" value="1"/>
</dbReference>
<dbReference type="CDD" id="cd06986">
    <property type="entry name" value="cupin_MmsR-like_N"/>
    <property type="match status" value="1"/>
</dbReference>
<dbReference type="InterPro" id="IPR020449">
    <property type="entry name" value="Tscrpt_reg_AraC-type_HTH"/>
</dbReference>
<dbReference type="SMART" id="SM00342">
    <property type="entry name" value="HTH_ARAC"/>
    <property type="match status" value="1"/>
</dbReference>
<evidence type="ECO:0000259" key="4">
    <source>
        <dbReference type="PROSITE" id="PS01124"/>
    </source>
</evidence>
<dbReference type="Proteomes" id="UP001304650">
    <property type="component" value="Chromosome"/>
</dbReference>
<keyword evidence="3" id="KW-0804">Transcription</keyword>
<evidence type="ECO:0000313" key="5">
    <source>
        <dbReference type="EMBL" id="WNR42950.1"/>
    </source>
</evidence>
<dbReference type="Gene3D" id="1.10.10.60">
    <property type="entry name" value="Homeodomain-like"/>
    <property type="match status" value="2"/>
</dbReference>
<sequence>MRIELAVPNMGLKPVFCFPDIMGRYYDFPEHAVVRPQGALLKFNLHLVTAGRGYAKVDGKTYVLRPGDAFLYFPGQPQVYGSSKDEPWEVYWVHFYGSQLAEHLTELGFAQFPLWTNRNYYRMKSAFDDLIDEGDKGGVIHPARMAMLTYGVLAEFTMHSQSLAASRGSDAVHQILGLLQAMQDEACKPFVLEEWANRVGMGTHYFCRMFRKATQRTPMDFITLCRLRFAKQLLLEGKDLPVGEIAIQCGYMSTSYFIKRFRMQEGMTPHEYRRQFI</sequence>
<dbReference type="PROSITE" id="PS00041">
    <property type="entry name" value="HTH_ARAC_FAMILY_1"/>
    <property type="match status" value="1"/>
</dbReference>
<protein>
    <submittedName>
        <fullName evidence="5">Helix-turn-helix domain-containing protein</fullName>
    </submittedName>
</protein>
<dbReference type="SUPFAM" id="SSF46689">
    <property type="entry name" value="Homeodomain-like"/>
    <property type="match status" value="2"/>
</dbReference>
<evidence type="ECO:0000313" key="6">
    <source>
        <dbReference type="Proteomes" id="UP001304650"/>
    </source>
</evidence>
<dbReference type="InterPro" id="IPR018062">
    <property type="entry name" value="HTH_AraC-typ_CS"/>
</dbReference>
<evidence type="ECO:0000256" key="3">
    <source>
        <dbReference type="ARBA" id="ARBA00023163"/>
    </source>
</evidence>
<evidence type="ECO:0000256" key="2">
    <source>
        <dbReference type="ARBA" id="ARBA00023125"/>
    </source>
</evidence>
<dbReference type="EMBL" id="CP130319">
    <property type="protein sequence ID" value="WNR42950.1"/>
    <property type="molecule type" value="Genomic_DNA"/>
</dbReference>
<dbReference type="GO" id="GO:0003700">
    <property type="term" value="F:DNA-binding transcription factor activity"/>
    <property type="evidence" value="ECO:0007669"/>
    <property type="project" value="InterPro"/>
</dbReference>
<dbReference type="Gene3D" id="2.60.120.280">
    <property type="entry name" value="Regulatory protein AraC"/>
    <property type="match status" value="1"/>
</dbReference>
<dbReference type="InterPro" id="IPR009057">
    <property type="entry name" value="Homeodomain-like_sf"/>
</dbReference>
<dbReference type="Pfam" id="PF02311">
    <property type="entry name" value="AraC_binding"/>
    <property type="match status" value="1"/>
</dbReference>
<dbReference type="InterPro" id="IPR018060">
    <property type="entry name" value="HTH_AraC"/>
</dbReference>
<dbReference type="RefSeq" id="WP_314796809.1">
    <property type="nucleotide sequence ID" value="NZ_CP130319.1"/>
</dbReference>